<evidence type="ECO:0000259" key="6">
    <source>
        <dbReference type="Pfam" id="PF08646"/>
    </source>
</evidence>
<gene>
    <name evidence="7" type="ORF">CSUI_000256</name>
</gene>
<proteinExistence type="inferred from homology"/>
<comment type="similarity">
    <text evidence="1">Belongs to the replication factor A protein 1 family.</text>
</comment>
<accession>A0A2C6LH64</accession>
<keyword evidence="4" id="KW-0862">Zinc</keyword>
<dbReference type="GO" id="GO:0008270">
    <property type="term" value="F:zinc ion binding"/>
    <property type="evidence" value="ECO:0007669"/>
    <property type="project" value="UniProtKB-KW"/>
</dbReference>
<evidence type="ECO:0000313" key="8">
    <source>
        <dbReference type="Proteomes" id="UP000221165"/>
    </source>
</evidence>
<keyword evidence="3" id="KW-0863">Zinc-finger</keyword>
<dbReference type="VEuPathDB" id="ToxoDB:CSUI_000256"/>
<dbReference type="AlphaFoldDB" id="A0A2C6LH64"/>
<name>A0A2C6LH64_9APIC</name>
<comment type="caution">
    <text evidence="7">The sequence shown here is derived from an EMBL/GenBank/DDBJ whole genome shotgun (WGS) entry which is preliminary data.</text>
</comment>
<dbReference type="RefSeq" id="XP_067927551.1">
    <property type="nucleotide sequence ID" value="XM_068060490.1"/>
</dbReference>
<dbReference type="InterPro" id="IPR012340">
    <property type="entry name" value="NA-bd_OB-fold"/>
</dbReference>
<dbReference type="SUPFAM" id="SSF50249">
    <property type="entry name" value="Nucleic acid-binding proteins"/>
    <property type="match status" value="1"/>
</dbReference>
<keyword evidence="2" id="KW-0479">Metal-binding</keyword>
<dbReference type="Pfam" id="PF08646">
    <property type="entry name" value="Rep_fac-A_C"/>
    <property type="match status" value="1"/>
</dbReference>
<dbReference type="GeneID" id="94423701"/>
<dbReference type="OrthoDB" id="332190at2759"/>
<dbReference type="GO" id="GO:0003677">
    <property type="term" value="F:DNA binding"/>
    <property type="evidence" value="ECO:0007669"/>
    <property type="project" value="UniProtKB-KW"/>
</dbReference>
<dbReference type="CDD" id="cd04476">
    <property type="entry name" value="RPA1_DBD_C"/>
    <property type="match status" value="1"/>
</dbReference>
<sequence length="141" mass="16168">MNGDTTPGCWICASCQKEVEQPNHTYMLNMSLMDYTGSLRCSCIGERAEDFMGGIKAETVLLLSEHRALDEEGRSFQDVFADANLEEWIFRLCSKYDSYMDEVSIKQRIVQAAPLFRRLGDQTQQRLDFVKTAFQYLGVPF</sequence>
<dbReference type="Proteomes" id="UP000221165">
    <property type="component" value="Unassembled WGS sequence"/>
</dbReference>
<feature type="domain" description="Replication factor A C-terminal" evidence="6">
    <location>
        <begin position="6"/>
        <end position="115"/>
    </location>
</feature>
<dbReference type="EMBL" id="MIGC01000111">
    <property type="protein sequence ID" value="PHJ25905.1"/>
    <property type="molecule type" value="Genomic_DNA"/>
</dbReference>
<evidence type="ECO:0000256" key="3">
    <source>
        <dbReference type="ARBA" id="ARBA00022771"/>
    </source>
</evidence>
<keyword evidence="8" id="KW-1185">Reference proteome</keyword>
<evidence type="ECO:0000256" key="4">
    <source>
        <dbReference type="ARBA" id="ARBA00022833"/>
    </source>
</evidence>
<organism evidence="7 8">
    <name type="scientific">Cystoisospora suis</name>
    <dbReference type="NCBI Taxonomy" id="483139"/>
    <lineage>
        <taxon>Eukaryota</taxon>
        <taxon>Sar</taxon>
        <taxon>Alveolata</taxon>
        <taxon>Apicomplexa</taxon>
        <taxon>Conoidasida</taxon>
        <taxon>Coccidia</taxon>
        <taxon>Eucoccidiorida</taxon>
        <taxon>Eimeriorina</taxon>
        <taxon>Sarcocystidae</taxon>
        <taxon>Cystoisospora</taxon>
    </lineage>
</organism>
<dbReference type="Gene3D" id="2.40.50.140">
    <property type="entry name" value="Nucleic acid-binding proteins"/>
    <property type="match status" value="1"/>
</dbReference>
<evidence type="ECO:0000256" key="1">
    <source>
        <dbReference type="ARBA" id="ARBA00005690"/>
    </source>
</evidence>
<evidence type="ECO:0000256" key="2">
    <source>
        <dbReference type="ARBA" id="ARBA00022723"/>
    </source>
</evidence>
<protein>
    <submittedName>
        <fullName evidence="7">Replication factor-a protein 1 subfamily protein</fullName>
    </submittedName>
</protein>
<reference evidence="7 8" key="1">
    <citation type="journal article" date="2017" name="Int. J. Parasitol.">
        <title>The genome of the protozoan parasite Cystoisospora suis and a reverse vaccinology approach to identify vaccine candidates.</title>
        <authorList>
            <person name="Palmieri N."/>
            <person name="Shrestha A."/>
            <person name="Ruttkowski B."/>
            <person name="Beck T."/>
            <person name="Vogl C."/>
            <person name="Tomley F."/>
            <person name="Blake D.P."/>
            <person name="Joachim A."/>
        </authorList>
    </citation>
    <scope>NUCLEOTIDE SEQUENCE [LARGE SCALE GENOMIC DNA]</scope>
    <source>
        <strain evidence="7 8">Wien I</strain>
    </source>
</reference>
<evidence type="ECO:0000313" key="7">
    <source>
        <dbReference type="EMBL" id="PHJ25905.1"/>
    </source>
</evidence>
<evidence type="ECO:0000256" key="5">
    <source>
        <dbReference type="ARBA" id="ARBA00023125"/>
    </source>
</evidence>
<dbReference type="InterPro" id="IPR013955">
    <property type="entry name" value="Rep_factor-A_C"/>
</dbReference>
<keyword evidence="5" id="KW-0238">DNA-binding</keyword>
<dbReference type="InterPro" id="IPR047192">
    <property type="entry name" value="Euk_RPA1_DBD_C"/>
</dbReference>